<gene>
    <name evidence="1" type="ORF">MPEBLZ_02277</name>
</gene>
<name>A0A0P8DZ80_9EURY</name>
<evidence type="ECO:0000313" key="1">
    <source>
        <dbReference type="EMBL" id="KPQ43163.1"/>
    </source>
</evidence>
<comment type="caution">
    <text evidence="1">The sequence shown here is derived from an EMBL/GenBank/DDBJ whole genome shotgun (WGS) entry which is preliminary data.</text>
</comment>
<reference evidence="1 2" key="1">
    <citation type="submission" date="2015-09" db="EMBL/GenBank/DDBJ databases">
        <title>A metagenomics-based metabolic model of nitrate-dependent anaerobic oxidation of methane by Methanoperedens-like archaea.</title>
        <authorList>
            <person name="Arshad A."/>
            <person name="Speth D.R."/>
            <person name="De Graaf R.M."/>
            <person name="Op Den Camp H.J."/>
            <person name="Jetten M.S."/>
            <person name="Welte C.U."/>
        </authorList>
    </citation>
    <scope>NUCLEOTIDE SEQUENCE [LARGE SCALE GENOMIC DNA]</scope>
</reference>
<accession>A0A0P8DZ80</accession>
<organism evidence="1 2">
    <name type="scientific">Candidatus Methanoperedens nitratireducens</name>
    <dbReference type="NCBI Taxonomy" id="1392998"/>
    <lineage>
        <taxon>Archaea</taxon>
        <taxon>Methanobacteriati</taxon>
        <taxon>Methanobacteriota</taxon>
        <taxon>Stenosarchaea group</taxon>
        <taxon>Methanomicrobia</taxon>
        <taxon>Methanosarcinales</taxon>
        <taxon>ANME-2 cluster</taxon>
        <taxon>Candidatus Methanoperedentaceae</taxon>
        <taxon>Candidatus Methanoperedens</taxon>
    </lineage>
</organism>
<dbReference type="EMBL" id="LKCM01000173">
    <property type="protein sequence ID" value="KPQ43163.1"/>
    <property type="molecule type" value="Genomic_DNA"/>
</dbReference>
<dbReference type="Proteomes" id="UP000050360">
    <property type="component" value="Unassembled WGS sequence"/>
</dbReference>
<dbReference type="AlphaFoldDB" id="A0A0P8DZ80"/>
<sequence length="85" mass="9435">MVKIIVKKSIATGKIAEKLEKIAACSQGVCIPIAASNGDFAFDTTEDIKKYWDSLTESKQKSIIKKYVEGNSGLEDIIEEEMKKH</sequence>
<evidence type="ECO:0000313" key="2">
    <source>
        <dbReference type="Proteomes" id="UP000050360"/>
    </source>
</evidence>
<proteinExistence type="predicted"/>
<protein>
    <submittedName>
        <fullName evidence="1">Uncharacterized protein</fullName>
    </submittedName>
</protein>